<dbReference type="GO" id="GO:0043495">
    <property type="term" value="F:protein-membrane adaptor activity"/>
    <property type="evidence" value="ECO:0007669"/>
    <property type="project" value="TreeGrafter"/>
</dbReference>
<dbReference type="PANTHER" id="PTHR14191">
    <property type="entry name" value="PDZ DOMAIN CONTAINING PROTEIN"/>
    <property type="match status" value="1"/>
</dbReference>
<dbReference type="InterPro" id="IPR001478">
    <property type="entry name" value="PDZ"/>
</dbReference>
<keyword evidence="1" id="KW-0677">Repeat</keyword>
<dbReference type="Gene3D" id="2.30.42.10">
    <property type="match status" value="1"/>
</dbReference>
<accession>A0A7R8W367</accession>
<dbReference type="AlphaFoldDB" id="A0A7R8W367"/>
<evidence type="ECO:0000256" key="1">
    <source>
        <dbReference type="ARBA" id="ARBA00022737"/>
    </source>
</evidence>
<proteinExistence type="predicted"/>
<dbReference type="SUPFAM" id="SSF50156">
    <property type="entry name" value="PDZ domain-like"/>
    <property type="match status" value="1"/>
</dbReference>
<feature type="compositionally biased region" description="Basic and acidic residues" evidence="2">
    <location>
        <begin position="164"/>
        <end position="173"/>
    </location>
</feature>
<dbReference type="GO" id="GO:0072659">
    <property type="term" value="P:protein localization to plasma membrane"/>
    <property type="evidence" value="ECO:0007669"/>
    <property type="project" value="TreeGrafter"/>
</dbReference>
<feature type="compositionally biased region" description="Basic and acidic residues" evidence="2">
    <location>
        <begin position="277"/>
        <end position="295"/>
    </location>
</feature>
<evidence type="ECO:0000256" key="2">
    <source>
        <dbReference type="SAM" id="MobiDB-lite"/>
    </source>
</evidence>
<dbReference type="SMART" id="SM00228">
    <property type="entry name" value="PDZ"/>
    <property type="match status" value="1"/>
</dbReference>
<dbReference type="Pfam" id="PF00595">
    <property type="entry name" value="PDZ"/>
    <property type="match status" value="1"/>
</dbReference>
<dbReference type="EMBL" id="OB660043">
    <property type="protein sequence ID" value="CAD7222287.1"/>
    <property type="molecule type" value="Genomic_DNA"/>
</dbReference>
<protein>
    <submittedName>
        <fullName evidence="3">Uncharacterized protein</fullName>
    </submittedName>
</protein>
<dbReference type="OrthoDB" id="10007415at2759"/>
<dbReference type="GO" id="GO:0016324">
    <property type="term" value="C:apical plasma membrane"/>
    <property type="evidence" value="ECO:0007669"/>
    <property type="project" value="TreeGrafter"/>
</dbReference>
<feature type="region of interest" description="Disordered" evidence="2">
    <location>
        <begin position="127"/>
        <end position="295"/>
    </location>
</feature>
<name>A0A7R8W367_9CRUS</name>
<dbReference type="PROSITE" id="PS50106">
    <property type="entry name" value="PDZ"/>
    <property type="match status" value="1"/>
</dbReference>
<dbReference type="PANTHER" id="PTHR14191:SF28">
    <property type="entry name" value="GH04176P-RELATED"/>
    <property type="match status" value="1"/>
</dbReference>
<feature type="compositionally biased region" description="Low complexity" evidence="2">
    <location>
        <begin position="225"/>
        <end position="234"/>
    </location>
</feature>
<dbReference type="InterPro" id="IPR051067">
    <property type="entry name" value="NHER"/>
</dbReference>
<reference evidence="3" key="1">
    <citation type="submission" date="2020-11" db="EMBL/GenBank/DDBJ databases">
        <authorList>
            <person name="Tran Van P."/>
        </authorList>
    </citation>
    <scope>NUCLEOTIDE SEQUENCE</scope>
</reference>
<dbReference type="InterPro" id="IPR036034">
    <property type="entry name" value="PDZ_sf"/>
</dbReference>
<sequence length="314" mass="34300">MDVDLPPNAPQPRNCHLVKWPDFNGYGFNLHSAKGQNPGQLIGQVEADSPASSAGLKQNDRIIEVNGVNISNENHRQVVQRIQAIPNETVLLVVDEEADEWYKSRGIVVSSDLPNVVNLKTHDKFEIRENGHHGSEEDDESIGDRGGSISSDDQIRVTPSPLGLKEDMRRSSDEGLPETMEALTVEEKTSRGSSMGMSAAHEAIVATMNQSNGTIEPPRQPPSPLSSRGSSRASPKPEPVTTPPVEVRAPPSPVVTETPAFARTVTPDGLNLGMSAKEMRERLKAKGKYDPKKEQMDIMKKHEIIASLGSNRRK</sequence>
<dbReference type="CDD" id="cd06768">
    <property type="entry name" value="PDZ_NHERF-like"/>
    <property type="match status" value="1"/>
</dbReference>
<gene>
    <name evidence="3" type="ORF">CTOB1V02_LOCUS299</name>
</gene>
<organism evidence="3">
    <name type="scientific">Cyprideis torosa</name>
    <dbReference type="NCBI Taxonomy" id="163714"/>
    <lineage>
        <taxon>Eukaryota</taxon>
        <taxon>Metazoa</taxon>
        <taxon>Ecdysozoa</taxon>
        <taxon>Arthropoda</taxon>
        <taxon>Crustacea</taxon>
        <taxon>Oligostraca</taxon>
        <taxon>Ostracoda</taxon>
        <taxon>Podocopa</taxon>
        <taxon>Podocopida</taxon>
        <taxon>Cytherocopina</taxon>
        <taxon>Cytheroidea</taxon>
        <taxon>Cytherideidae</taxon>
        <taxon>Cyprideis</taxon>
    </lineage>
</organism>
<evidence type="ECO:0000313" key="3">
    <source>
        <dbReference type="EMBL" id="CAD7222287.1"/>
    </source>
</evidence>